<reference evidence="2" key="1">
    <citation type="submission" date="2020-10" db="EMBL/GenBank/DDBJ databases">
        <authorList>
            <person name="Gilroy R."/>
        </authorList>
    </citation>
    <scope>NUCLEOTIDE SEQUENCE</scope>
    <source>
        <strain evidence="2">ChiSxjej2B14-6234</strain>
    </source>
</reference>
<protein>
    <recommendedName>
        <fullName evidence="4">Glycosyltransferase RgtA/B/C/D-like domain-containing protein</fullName>
    </recommendedName>
</protein>
<evidence type="ECO:0008006" key="4">
    <source>
        <dbReference type="Google" id="ProtNLM"/>
    </source>
</evidence>
<sequence length="514" mass="56041">MNRDLRPERLLFASLGAIFGLLFAAALLGSCMLDRFDFGRYTYEYSHYEWDALYWTMPSLLALLLLMGASTRRLSGPALRVTALCVLGAHAAFACAWVLAVRVRPVADAAELLAAAQRFAQGNLTFVQSPTSYLRIFPYQLGYTALLEALVRLFGGGAVLAAQLVNALALCAILCALYALTGRLFGREAQACVLLLGAGCVQPALMCTFVYGNLTGLACMLVALERLTAFLHTGRRAPFAVGVACLSLAVVLKYNCLIGALAMAITLSLRALRTGRGRRLIAWLAAALVLAAPVCAQRGVSALYGLRTGADFRGGQPMILWLAMGLHEQFSRASGWYDGYSYYTYVENGADAQVATQEGVQDIIDSLYGYVHAPSRFLHFLPDKLLSQWIEPTFQSVWVNRISGHEISLPRLVRSLQEGRLNPLLEGWMNVLQTLVYLCAALGLLRLSRGGGLLHLPLALTVFGGGLYHMLFEAKALYILPYFLMLLPYAAYGLCGAAARARALLEHHARRTQA</sequence>
<feature type="transmembrane region" description="Helical" evidence="1">
    <location>
        <begin position="153"/>
        <end position="180"/>
    </location>
</feature>
<proteinExistence type="predicted"/>
<keyword evidence="1" id="KW-1133">Transmembrane helix</keyword>
<feature type="transmembrane region" description="Helical" evidence="1">
    <location>
        <begin position="192"/>
        <end position="224"/>
    </location>
</feature>
<feature type="transmembrane region" description="Helical" evidence="1">
    <location>
        <begin position="452"/>
        <end position="472"/>
    </location>
</feature>
<feature type="transmembrane region" description="Helical" evidence="1">
    <location>
        <begin position="81"/>
        <end position="100"/>
    </location>
</feature>
<feature type="transmembrane region" description="Helical" evidence="1">
    <location>
        <begin position="239"/>
        <end position="268"/>
    </location>
</feature>
<dbReference type="Proteomes" id="UP000886887">
    <property type="component" value="Unassembled WGS sequence"/>
</dbReference>
<feature type="transmembrane region" description="Helical" evidence="1">
    <location>
        <begin position="52"/>
        <end position="69"/>
    </location>
</feature>
<reference evidence="2" key="2">
    <citation type="journal article" date="2021" name="PeerJ">
        <title>Extensive microbial diversity within the chicken gut microbiome revealed by metagenomics and culture.</title>
        <authorList>
            <person name="Gilroy R."/>
            <person name="Ravi A."/>
            <person name="Getino M."/>
            <person name="Pursley I."/>
            <person name="Horton D.L."/>
            <person name="Alikhan N.F."/>
            <person name="Baker D."/>
            <person name="Gharbi K."/>
            <person name="Hall N."/>
            <person name="Watson M."/>
            <person name="Adriaenssens E.M."/>
            <person name="Foster-Nyarko E."/>
            <person name="Jarju S."/>
            <person name="Secka A."/>
            <person name="Antonio M."/>
            <person name="Oren A."/>
            <person name="Chaudhuri R.R."/>
            <person name="La Ragione R."/>
            <person name="Hildebrand F."/>
            <person name="Pallen M.J."/>
        </authorList>
    </citation>
    <scope>NUCLEOTIDE SEQUENCE</scope>
    <source>
        <strain evidence="2">ChiSxjej2B14-6234</strain>
    </source>
</reference>
<dbReference type="PROSITE" id="PS51257">
    <property type="entry name" value="PROKAR_LIPOPROTEIN"/>
    <property type="match status" value="1"/>
</dbReference>
<keyword evidence="1" id="KW-0472">Membrane</keyword>
<comment type="caution">
    <text evidence="2">The sequence shown here is derived from an EMBL/GenBank/DDBJ whole genome shotgun (WGS) entry which is preliminary data.</text>
</comment>
<name>A0A9D0ZCE2_9FIRM</name>
<dbReference type="AlphaFoldDB" id="A0A9D0ZCE2"/>
<evidence type="ECO:0000313" key="2">
    <source>
        <dbReference type="EMBL" id="HIQ71878.1"/>
    </source>
</evidence>
<feature type="transmembrane region" description="Helical" evidence="1">
    <location>
        <begin position="280"/>
        <end position="300"/>
    </location>
</feature>
<organism evidence="2 3">
    <name type="scientific">Candidatus Onthenecus intestinigallinarum</name>
    <dbReference type="NCBI Taxonomy" id="2840875"/>
    <lineage>
        <taxon>Bacteria</taxon>
        <taxon>Bacillati</taxon>
        <taxon>Bacillota</taxon>
        <taxon>Clostridia</taxon>
        <taxon>Eubacteriales</taxon>
        <taxon>Candidatus Onthenecus</taxon>
    </lineage>
</organism>
<feature type="transmembrane region" description="Helical" evidence="1">
    <location>
        <begin position="478"/>
        <end position="501"/>
    </location>
</feature>
<gene>
    <name evidence="2" type="ORF">IAB73_06715</name>
</gene>
<evidence type="ECO:0000256" key="1">
    <source>
        <dbReference type="SAM" id="Phobius"/>
    </source>
</evidence>
<dbReference type="EMBL" id="DVFJ01000021">
    <property type="protein sequence ID" value="HIQ71878.1"/>
    <property type="molecule type" value="Genomic_DNA"/>
</dbReference>
<accession>A0A9D0ZCE2</accession>
<evidence type="ECO:0000313" key="3">
    <source>
        <dbReference type="Proteomes" id="UP000886887"/>
    </source>
</evidence>
<keyword evidence="1" id="KW-0812">Transmembrane</keyword>